<accession>K0RMH9</accession>
<sequence length="264" mass="29076">CGGELVPAAFVVEEERNPRAEAARAGPVPGPAGRRGHERRGLRALSERQLMGRQNHRAEDGGEPPVEGACQARIRPATPLSHAVQAVRVAGADERTRVEREDGFCARRRNKQRQHCGEPVGSDPPRSSYYLFPGLEVEAARGLKSRAGAAHGLLDVSSHPADASRREPNLRHLRPPRLRFMDAELHTPERGHTEDALSWEGWGDGLHKLPFLLLHCLEGHKPMARRGDKKQGLLRPEGGGQCRQGAQVCEWEGFEGRTSLINAR</sequence>
<gene>
    <name evidence="2" type="ORF">THAOC_26047</name>
</gene>
<feature type="region of interest" description="Disordered" evidence="1">
    <location>
        <begin position="16"/>
        <end position="66"/>
    </location>
</feature>
<dbReference type="Proteomes" id="UP000266841">
    <property type="component" value="Unassembled WGS sequence"/>
</dbReference>
<reference evidence="2 3" key="1">
    <citation type="journal article" date="2012" name="Genome Biol.">
        <title>Genome and low-iron response of an oceanic diatom adapted to chronic iron limitation.</title>
        <authorList>
            <person name="Lommer M."/>
            <person name="Specht M."/>
            <person name="Roy A.S."/>
            <person name="Kraemer L."/>
            <person name="Andreson R."/>
            <person name="Gutowska M.A."/>
            <person name="Wolf J."/>
            <person name="Bergner S.V."/>
            <person name="Schilhabel M.B."/>
            <person name="Klostermeier U.C."/>
            <person name="Beiko R.G."/>
            <person name="Rosenstiel P."/>
            <person name="Hippler M."/>
            <person name="Laroche J."/>
        </authorList>
    </citation>
    <scope>NUCLEOTIDE SEQUENCE [LARGE SCALE GENOMIC DNA]</scope>
    <source>
        <strain evidence="2 3">CCMP1005</strain>
    </source>
</reference>
<comment type="caution">
    <text evidence="2">The sequence shown here is derived from an EMBL/GenBank/DDBJ whole genome shotgun (WGS) entry which is preliminary data.</text>
</comment>
<dbReference type="EMBL" id="AGNL01035974">
    <property type="protein sequence ID" value="EJK54335.1"/>
    <property type="molecule type" value="Genomic_DNA"/>
</dbReference>
<organism evidence="2 3">
    <name type="scientific">Thalassiosira oceanica</name>
    <name type="common">Marine diatom</name>
    <dbReference type="NCBI Taxonomy" id="159749"/>
    <lineage>
        <taxon>Eukaryota</taxon>
        <taxon>Sar</taxon>
        <taxon>Stramenopiles</taxon>
        <taxon>Ochrophyta</taxon>
        <taxon>Bacillariophyta</taxon>
        <taxon>Coscinodiscophyceae</taxon>
        <taxon>Thalassiosirophycidae</taxon>
        <taxon>Thalassiosirales</taxon>
        <taxon>Thalassiosiraceae</taxon>
        <taxon>Thalassiosira</taxon>
    </lineage>
</organism>
<evidence type="ECO:0000313" key="3">
    <source>
        <dbReference type="Proteomes" id="UP000266841"/>
    </source>
</evidence>
<name>K0RMH9_THAOC</name>
<protein>
    <submittedName>
        <fullName evidence="2">Uncharacterized protein</fullName>
    </submittedName>
</protein>
<dbReference type="AlphaFoldDB" id="K0RMH9"/>
<evidence type="ECO:0000256" key="1">
    <source>
        <dbReference type="SAM" id="MobiDB-lite"/>
    </source>
</evidence>
<feature type="non-terminal residue" evidence="2">
    <location>
        <position position="1"/>
    </location>
</feature>
<evidence type="ECO:0000313" key="2">
    <source>
        <dbReference type="EMBL" id="EJK54335.1"/>
    </source>
</evidence>
<proteinExistence type="predicted"/>
<keyword evidence="3" id="KW-1185">Reference proteome</keyword>